<reference evidence="2 3" key="1">
    <citation type="submission" date="2020-05" db="EMBL/GenBank/DDBJ databases">
        <title>WGS assembly of Panicum virgatum.</title>
        <authorList>
            <person name="Lovell J.T."/>
            <person name="Jenkins J."/>
            <person name="Shu S."/>
            <person name="Juenger T.E."/>
            <person name="Schmutz J."/>
        </authorList>
    </citation>
    <scope>NUCLEOTIDE SEQUENCE [LARGE SCALE GENOMIC DNA]</scope>
    <source>
        <strain evidence="3">cv. AP13</strain>
    </source>
</reference>
<feature type="region of interest" description="Disordered" evidence="1">
    <location>
        <begin position="1"/>
        <end position="78"/>
    </location>
</feature>
<protein>
    <submittedName>
        <fullName evidence="2">Uncharacterized protein</fullName>
    </submittedName>
</protein>
<organism evidence="2 3">
    <name type="scientific">Panicum virgatum</name>
    <name type="common">Blackwell switchgrass</name>
    <dbReference type="NCBI Taxonomy" id="38727"/>
    <lineage>
        <taxon>Eukaryota</taxon>
        <taxon>Viridiplantae</taxon>
        <taxon>Streptophyta</taxon>
        <taxon>Embryophyta</taxon>
        <taxon>Tracheophyta</taxon>
        <taxon>Spermatophyta</taxon>
        <taxon>Magnoliopsida</taxon>
        <taxon>Liliopsida</taxon>
        <taxon>Poales</taxon>
        <taxon>Poaceae</taxon>
        <taxon>PACMAD clade</taxon>
        <taxon>Panicoideae</taxon>
        <taxon>Panicodae</taxon>
        <taxon>Paniceae</taxon>
        <taxon>Panicinae</taxon>
        <taxon>Panicum</taxon>
        <taxon>Panicum sect. Hiantes</taxon>
    </lineage>
</organism>
<gene>
    <name evidence="2" type="ORF">PVAP13_8NG127501</name>
</gene>
<sequence>MPRPSKRTSAPPADAQLVPPTTTPSMFASGAWGPPYPQQSMAPPSTPYWIPGLQQPGMAGSSAQGPWWAPPSSADMEDSELQAWGGDSIPPGGMLNFFD</sequence>
<dbReference type="AlphaFoldDB" id="A0A8T0PBC2"/>
<accession>A0A8T0PBC2</accession>
<proteinExistence type="predicted"/>
<dbReference type="EMBL" id="CM029052">
    <property type="protein sequence ID" value="KAG2558205.1"/>
    <property type="molecule type" value="Genomic_DNA"/>
</dbReference>
<evidence type="ECO:0000313" key="2">
    <source>
        <dbReference type="EMBL" id="KAG2558205.1"/>
    </source>
</evidence>
<comment type="caution">
    <text evidence="2">The sequence shown here is derived from an EMBL/GenBank/DDBJ whole genome shotgun (WGS) entry which is preliminary data.</text>
</comment>
<name>A0A8T0PBC2_PANVG</name>
<keyword evidence="3" id="KW-1185">Reference proteome</keyword>
<evidence type="ECO:0000256" key="1">
    <source>
        <dbReference type="SAM" id="MobiDB-lite"/>
    </source>
</evidence>
<dbReference type="Proteomes" id="UP000823388">
    <property type="component" value="Chromosome 8N"/>
</dbReference>
<evidence type="ECO:0000313" key="3">
    <source>
        <dbReference type="Proteomes" id="UP000823388"/>
    </source>
</evidence>